<comment type="catalytic activity">
    <reaction evidence="2">
        <text>2 GTP = 3',3'-c-di-GMP + 2 diphosphate</text>
        <dbReference type="Rhea" id="RHEA:24898"/>
        <dbReference type="ChEBI" id="CHEBI:33019"/>
        <dbReference type="ChEBI" id="CHEBI:37565"/>
        <dbReference type="ChEBI" id="CHEBI:58805"/>
        <dbReference type="EC" id="2.7.7.65"/>
    </reaction>
</comment>
<feature type="transmembrane region" description="Helical" evidence="3">
    <location>
        <begin position="92"/>
        <end position="112"/>
    </location>
</feature>
<sequence length="419" mass="44576">MVESLSDDAGQAFSTDRLLQHPAMAATLIALSKVRTRDLVLPPQIHDAYLEHTRHTRTKINAGWMLWAAALNILCCALAFFIVPPGALEQVVVARIAISLVLALGAGAIFLARRSDVEGLLTIAVCLAVVALAGFMAEQARQHFAERYVVHAIFMCGTAIVISRIAWRDTVALTTSVMTALAILMATSPTADLSIAEKLQMAAFFGVGLIGLALAKRAMNKLQYRVFVLGLVDRLKMAEIEEMNGRLHAIARTDALTAVSNRRGFDEAYAALQGRPERGQCAVLMMDIDHFKGLNDTRGHAAGDECLRAVAGVISGELRHSRDLLARFGGEEFVAILPEVDGQQALSIAERIRAAVEARGVANPAAPGGVLTLSVGVAVSPPAAIERLVARADAALYEAKSGGRNAVRLAAPPAALRVA</sequence>
<evidence type="ECO:0000259" key="4">
    <source>
        <dbReference type="PROSITE" id="PS50887"/>
    </source>
</evidence>
<dbReference type="CDD" id="cd01949">
    <property type="entry name" value="GGDEF"/>
    <property type="match status" value="1"/>
</dbReference>
<proteinExistence type="predicted"/>
<keyword evidence="6" id="KW-1185">Reference proteome</keyword>
<dbReference type="PANTHER" id="PTHR45138">
    <property type="entry name" value="REGULATORY COMPONENTS OF SENSORY TRANSDUCTION SYSTEM"/>
    <property type="match status" value="1"/>
</dbReference>
<evidence type="ECO:0000256" key="2">
    <source>
        <dbReference type="ARBA" id="ARBA00034247"/>
    </source>
</evidence>
<name>A0A9E6RGQ6_9HYPH</name>
<gene>
    <name evidence="5" type="ORF">K6K41_03145</name>
</gene>
<feature type="transmembrane region" description="Helical" evidence="3">
    <location>
        <begin position="64"/>
        <end position="86"/>
    </location>
</feature>
<dbReference type="FunFam" id="3.30.70.270:FF:000001">
    <property type="entry name" value="Diguanylate cyclase domain protein"/>
    <property type="match status" value="1"/>
</dbReference>
<dbReference type="PANTHER" id="PTHR45138:SF9">
    <property type="entry name" value="DIGUANYLATE CYCLASE DGCM-RELATED"/>
    <property type="match status" value="1"/>
</dbReference>
<dbReference type="InterPro" id="IPR043128">
    <property type="entry name" value="Rev_trsase/Diguanyl_cyclase"/>
</dbReference>
<dbReference type="Proteomes" id="UP000825701">
    <property type="component" value="Chromosome"/>
</dbReference>
<dbReference type="GO" id="GO:0005886">
    <property type="term" value="C:plasma membrane"/>
    <property type="evidence" value="ECO:0007669"/>
    <property type="project" value="TreeGrafter"/>
</dbReference>
<dbReference type="GO" id="GO:0043709">
    <property type="term" value="P:cell adhesion involved in single-species biofilm formation"/>
    <property type="evidence" value="ECO:0007669"/>
    <property type="project" value="TreeGrafter"/>
</dbReference>
<feature type="transmembrane region" description="Helical" evidence="3">
    <location>
        <begin position="199"/>
        <end position="215"/>
    </location>
</feature>
<dbReference type="InterPro" id="IPR029787">
    <property type="entry name" value="Nucleotide_cyclase"/>
</dbReference>
<dbReference type="KEGG" id="cmet:K6K41_03145"/>
<dbReference type="InterPro" id="IPR000160">
    <property type="entry name" value="GGDEF_dom"/>
</dbReference>
<dbReference type="Pfam" id="PF00990">
    <property type="entry name" value="GGDEF"/>
    <property type="match status" value="1"/>
</dbReference>
<dbReference type="PROSITE" id="PS50887">
    <property type="entry name" value="GGDEF"/>
    <property type="match status" value="1"/>
</dbReference>
<evidence type="ECO:0000256" key="3">
    <source>
        <dbReference type="SAM" id="Phobius"/>
    </source>
</evidence>
<dbReference type="EC" id="2.7.7.65" evidence="1"/>
<dbReference type="GO" id="GO:1902201">
    <property type="term" value="P:negative regulation of bacterial-type flagellum-dependent cell motility"/>
    <property type="evidence" value="ECO:0007669"/>
    <property type="project" value="TreeGrafter"/>
</dbReference>
<feature type="domain" description="GGDEF" evidence="4">
    <location>
        <begin position="279"/>
        <end position="412"/>
    </location>
</feature>
<accession>A0A9E6RGQ6</accession>
<keyword evidence="3" id="KW-1133">Transmembrane helix</keyword>
<organism evidence="5 6">
    <name type="scientific">Chenggangzhangella methanolivorans</name>
    <dbReference type="NCBI Taxonomy" id="1437009"/>
    <lineage>
        <taxon>Bacteria</taxon>
        <taxon>Pseudomonadati</taxon>
        <taxon>Pseudomonadota</taxon>
        <taxon>Alphaproteobacteria</taxon>
        <taxon>Hyphomicrobiales</taxon>
        <taxon>Methylopilaceae</taxon>
        <taxon>Chenggangzhangella</taxon>
    </lineage>
</organism>
<dbReference type="AlphaFoldDB" id="A0A9E6RGQ6"/>
<dbReference type="NCBIfam" id="TIGR00254">
    <property type="entry name" value="GGDEF"/>
    <property type="match status" value="1"/>
</dbReference>
<evidence type="ECO:0000313" key="5">
    <source>
        <dbReference type="EMBL" id="QZO00712.1"/>
    </source>
</evidence>
<feature type="transmembrane region" description="Helical" evidence="3">
    <location>
        <begin position="148"/>
        <end position="166"/>
    </location>
</feature>
<feature type="transmembrane region" description="Helical" evidence="3">
    <location>
        <begin position="119"/>
        <end position="136"/>
    </location>
</feature>
<evidence type="ECO:0000313" key="6">
    <source>
        <dbReference type="Proteomes" id="UP000825701"/>
    </source>
</evidence>
<dbReference type="SMART" id="SM00267">
    <property type="entry name" value="GGDEF"/>
    <property type="match status" value="1"/>
</dbReference>
<evidence type="ECO:0000256" key="1">
    <source>
        <dbReference type="ARBA" id="ARBA00012528"/>
    </source>
</evidence>
<dbReference type="RefSeq" id="WP_261403889.1">
    <property type="nucleotide sequence ID" value="NZ_CP081869.1"/>
</dbReference>
<reference evidence="5" key="1">
    <citation type="submission" date="2021-08" db="EMBL/GenBank/DDBJ databases">
        <authorList>
            <person name="Zhang H."/>
            <person name="Xu M."/>
            <person name="Yu Z."/>
            <person name="Yang L."/>
            <person name="Cai Y."/>
        </authorList>
    </citation>
    <scope>NUCLEOTIDE SEQUENCE</scope>
    <source>
        <strain evidence="5">CHL1</strain>
    </source>
</reference>
<dbReference type="SUPFAM" id="SSF55073">
    <property type="entry name" value="Nucleotide cyclase"/>
    <property type="match status" value="1"/>
</dbReference>
<keyword evidence="3" id="KW-0812">Transmembrane</keyword>
<dbReference type="InterPro" id="IPR050469">
    <property type="entry name" value="Diguanylate_Cyclase"/>
</dbReference>
<dbReference type="EMBL" id="CP081869">
    <property type="protein sequence ID" value="QZO00712.1"/>
    <property type="molecule type" value="Genomic_DNA"/>
</dbReference>
<dbReference type="Gene3D" id="3.30.70.270">
    <property type="match status" value="1"/>
</dbReference>
<keyword evidence="3" id="KW-0472">Membrane</keyword>
<protein>
    <recommendedName>
        <fullName evidence="1">diguanylate cyclase</fullName>
        <ecNumber evidence="1">2.7.7.65</ecNumber>
    </recommendedName>
</protein>
<dbReference type="GO" id="GO:0052621">
    <property type="term" value="F:diguanylate cyclase activity"/>
    <property type="evidence" value="ECO:0007669"/>
    <property type="project" value="UniProtKB-EC"/>
</dbReference>